<dbReference type="PANTHER" id="PTHR42724:SF1">
    <property type="entry name" value="TETRAACYLDISACCHARIDE 4'-KINASE, MITOCHONDRIAL-RELATED"/>
    <property type="match status" value="1"/>
</dbReference>
<dbReference type="Pfam" id="PF02606">
    <property type="entry name" value="LpxK"/>
    <property type="match status" value="1"/>
</dbReference>
<comment type="catalytic activity">
    <reaction evidence="13">
        <text>a lipid A disaccharide + ATP = a lipid IVA + ADP + H(+)</text>
        <dbReference type="Rhea" id="RHEA:67840"/>
        <dbReference type="ChEBI" id="CHEBI:15378"/>
        <dbReference type="ChEBI" id="CHEBI:30616"/>
        <dbReference type="ChEBI" id="CHEBI:176343"/>
        <dbReference type="ChEBI" id="CHEBI:176425"/>
        <dbReference type="ChEBI" id="CHEBI:456216"/>
        <dbReference type="EC" id="2.7.1.130"/>
    </reaction>
</comment>
<feature type="binding site" evidence="13">
    <location>
        <begin position="56"/>
        <end position="63"/>
    </location>
    <ligand>
        <name>ATP</name>
        <dbReference type="ChEBI" id="CHEBI:30616"/>
    </ligand>
</feature>
<dbReference type="PANTHER" id="PTHR42724">
    <property type="entry name" value="TETRAACYLDISACCHARIDE 4'-KINASE"/>
    <property type="match status" value="1"/>
</dbReference>
<gene>
    <name evidence="13" type="primary">lpxK</name>
    <name evidence="15" type="ORF">COB20_10730</name>
</gene>
<keyword evidence="5 13" id="KW-0444">Lipid biosynthesis</keyword>
<dbReference type="GO" id="GO:0005524">
    <property type="term" value="F:ATP binding"/>
    <property type="evidence" value="ECO:0007669"/>
    <property type="project" value="UniProtKB-UniRule"/>
</dbReference>
<dbReference type="SUPFAM" id="SSF52540">
    <property type="entry name" value="P-loop containing nucleoside triphosphate hydrolases"/>
    <property type="match status" value="1"/>
</dbReference>
<dbReference type="GO" id="GO:0009244">
    <property type="term" value="P:lipopolysaccharide core region biosynthetic process"/>
    <property type="evidence" value="ECO:0007669"/>
    <property type="project" value="TreeGrafter"/>
</dbReference>
<evidence type="ECO:0000256" key="11">
    <source>
        <dbReference type="ARBA" id="ARBA00023098"/>
    </source>
</evidence>
<comment type="similarity">
    <text evidence="13">Belongs to the LpxK family.</text>
</comment>
<dbReference type="InterPro" id="IPR003758">
    <property type="entry name" value="LpxK"/>
</dbReference>
<comment type="function">
    <text evidence="1 13">Transfers the gamma-phosphate of ATP to the 4'-position of a tetraacyldisaccharide 1-phosphate intermediate (termed DS-1-P) to form tetraacyldisaccharide 1,4'-bis-phosphate (lipid IVA).</text>
</comment>
<evidence type="ECO:0000256" key="10">
    <source>
        <dbReference type="ARBA" id="ARBA00022840"/>
    </source>
</evidence>
<accession>A0A2A4X2L2</accession>
<name>A0A2A4X2L2_9GAMM</name>
<protein>
    <recommendedName>
        <fullName evidence="4 13">Tetraacyldisaccharide 4'-kinase</fullName>
        <ecNumber evidence="3 13">2.7.1.130</ecNumber>
    </recommendedName>
    <alternativeName>
        <fullName evidence="12 13">Lipid A 4'-kinase</fullName>
    </alternativeName>
</protein>
<keyword evidence="6 13" id="KW-0441">Lipid A biosynthesis</keyword>
<dbReference type="UniPathway" id="UPA00359">
    <property type="reaction ID" value="UER00482"/>
</dbReference>
<evidence type="ECO:0000256" key="9">
    <source>
        <dbReference type="ARBA" id="ARBA00022777"/>
    </source>
</evidence>
<sequence length="337" mass="37567">MSFLERAWHKRAGWLILLWPVSVLFQLLTKIRRAAQQSKERPADLTAPLIVIGNISLGGTGKTPLLITLSQELQRRGFKPGIISRGYGGDAPSYPLAVDGESDVRQSGDEAFLIAEKTGCPVYVDPDRSAALHALLLHEDVDVVLSDDGLQHYKLYRDLEIVVVDGQRLFSNGFCIPAGPLREPVARLKEVQHIVVNGQPAREIPQLKAASTMQLEPRSLVNLLSGEKRPFAGAPFNMGNKLQAVSALGNPQRFYALLERLPYQLETFSFPDHHSFTAADFEQQGIDAHQPVVMTEKDAVKCRQFAKNNFWYLSVEVNLESQFVERLIEDIRQVSAS</sequence>
<evidence type="ECO:0000313" key="16">
    <source>
        <dbReference type="Proteomes" id="UP000218767"/>
    </source>
</evidence>
<evidence type="ECO:0000256" key="3">
    <source>
        <dbReference type="ARBA" id="ARBA00012071"/>
    </source>
</evidence>
<keyword evidence="14" id="KW-1133">Transmembrane helix</keyword>
<dbReference type="EC" id="2.7.1.130" evidence="3 13"/>
<dbReference type="Proteomes" id="UP000218767">
    <property type="component" value="Unassembled WGS sequence"/>
</dbReference>
<evidence type="ECO:0000256" key="7">
    <source>
        <dbReference type="ARBA" id="ARBA00022679"/>
    </source>
</evidence>
<evidence type="ECO:0000256" key="14">
    <source>
        <dbReference type="SAM" id="Phobius"/>
    </source>
</evidence>
<keyword evidence="9 13" id="KW-0418">Kinase</keyword>
<feature type="transmembrane region" description="Helical" evidence="14">
    <location>
        <begin position="12"/>
        <end position="29"/>
    </location>
</feature>
<dbReference type="GO" id="GO:0009245">
    <property type="term" value="P:lipid A biosynthetic process"/>
    <property type="evidence" value="ECO:0007669"/>
    <property type="project" value="UniProtKB-UniRule"/>
</dbReference>
<proteinExistence type="inferred from homology"/>
<evidence type="ECO:0000256" key="4">
    <source>
        <dbReference type="ARBA" id="ARBA00016436"/>
    </source>
</evidence>
<dbReference type="NCBIfam" id="TIGR00682">
    <property type="entry name" value="lpxK"/>
    <property type="match status" value="1"/>
</dbReference>
<keyword evidence="10 13" id="KW-0067">ATP-binding</keyword>
<comment type="pathway">
    <text evidence="2 13">Glycolipid biosynthesis; lipid IV(A) biosynthesis; lipid IV(A) from (3R)-3-hydroxytetradecanoyl-[acyl-carrier-protein] and UDP-N-acetyl-alpha-D-glucosamine: step 6/6.</text>
</comment>
<dbReference type="GO" id="GO:0005886">
    <property type="term" value="C:plasma membrane"/>
    <property type="evidence" value="ECO:0007669"/>
    <property type="project" value="TreeGrafter"/>
</dbReference>
<evidence type="ECO:0000256" key="2">
    <source>
        <dbReference type="ARBA" id="ARBA00004870"/>
    </source>
</evidence>
<dbReference type="AlphaFoldDB" id="A0A2A4X2L2"/>
<keyword evidence="8 13" id="KW-0547">Nucleotide-binding</keyword>
<evidence type="ECO:0000256" key="1">
    <source>
        <dbReference type="ARBA" id="ARBA00002274"/>
    </source>
</evidence>
<dbReference type="InterPro" id="IPR027417">
    <property type="entry name" value="P-loop_NTPase"/>
</dbReference>
<dbReference type="HAMAP" id="MF_00409">
    <property type="entry name" value="LpxK"/>
    <property type="match status" value="1"/>
</dbReference>
<dbReference type="EMBL" id="NVUL01000058">
    <property type="protein sequence ID" value="PCI76339.1"/>
    <property type="molecule type" value="Genomic_DNA"/>
</dbReference>
<keyword evidence="7 13" id="KW-0808">Transferase</keyword>
<organism evidence="15 16">
    <name type="scientific">SAR86 cluster bacterium</name>
    <dbReference type="NCBI Taxonomy" id="2030880"/>
    <lineage>
        <taxon>Bacteria</taxon>
        <taxon>Pseudomonadati</taxon>
        <taxon>Pseudomonadota</taxon>
        <taxon>Gammaproteobacteria</taxon>
        <taxon>SAR86 cluster</taxon>
    </lineage>
</organism>
<evidence type="ECO:0000256" key="5">
    <source>
        <dbReference type="ARBA" id="ARBA00022516"/>
    </source>
</evidence>
<evidence type="ECO:0000313" key="15">
    <source>
        <dbReference type="EMBL" id="PCI76339.1"/>
    </source>
</evidence>
<evidence type="ECO:0000256" key="13">
    <source>
        <dbReference type="HAMAP-Rule" id="MF_00409"/>
    </source>
</evidence>
<dbReference type="GO" id="GO:0009029">
    <property type="term" value="F:lipid-A 4'-kinase activity"/>
    <property type="evidence" value="ECO:0007669"/>
    <property type="project" value="UniProtKB-UniRule"/>
</dbReference>
<comment type="caution">
    <text evidence="15">The sequence shown here is derived from an EMBL/GenBank/DDBJ whole genome shotgun (WGS) entry which is preliminary data.</text>
</comment>
<keyword evidence="14" id="KW-0812">Transmembrane</keyword>
<keyword evidence="11 13" id="KW-0443">Lipid metabolism</keyword>
<reference evidence="16" key="1">
    <citation type="submission" date="2017-08" db="EMBL/GenBank/DDBJ databases">
        <title>A dynamic microbial community with high functional redundancy inhabits the cold, oxic subseafloor aquifer.</title>
        <authorList>
            <person name="Tully B.J."/>
            <person name="Wheat C.G."/>
            <person name="Glazer B.T."/>
            <person name="Huber J.A."/>
        </authorList>
    </citation>
    <scope>NUCLEOTIDE SEQUENCE [LARGE SCALE GENOMIC DNA]</scope>
</reference>
<evidence type="ECO:0000256" key="12">
    <source>
        <dbReference type="ARBA" id="ARBA00029757"/>
    </source>
</evidence>
<evidence type="ECO:0000256" key="6">
    <source>
        <dbReference type="ARBA" id="ARBA00022556"/>
    </source>
</evidence>
<evidence type="ECO:0000256" key="8">
    <source>
        <dbReference type="ARBA" id="ARBA00022741"/>
    </source>
</evidence>
<keyword evidence="14" id="KW-0472">Membrane</keyword>